<reference evidence="1" key="1">
    <citation type="submission" date="2014-11" db="EMBL/GenBank/DDBJ databases">
        <authorList>
            <person name="Amaro Gonzalez C."/>
        </authorList>
    </citation>
    <scope>NUCLEOTIDE SEQUENCE</scope>
</reference>
<dbReference type="AlphaFoldDB" id="A0A0E9Q9Q6"/>
<sequence length="28" mass="3304">MTFIIYLFCQYLTNNFHVITVSLQSGCF</sequence>
<proteinExistence type="predicted"/>
<organism evidence="1">
    <name type="scientific">Anguilla anguilla</name>
    <name type="common">European freshwater eel</name>
    <name type="synonym">Muraena anguilla</name>
    <dbReference type="NCBI Taxonomy" id="7936"/>
    <lineage>
        <taxon>Eukaryota</taxon>
        <taxon>Metazoa</taxon>
        <taxon>Chordata</taxon>
        <taxon>Craniata</taxon>
        <taxon>Vertebrata</taxon>
        <taxon>Euteleostomi</taxon>
        <taxon>Actinopterygii</taxon>
        <taxon>Neopterygii</taxon>
        <taxon>Teleostei</taxon>
        <taxon>Anguilliformes</taxon>
        <taxon>Anguillidae</taxon>
        <taxon>Anguilla</taxon>
    </lineage>
</organism>
<dbReference type="EMBL" id="GBXM01095502">
    <property type="protein sequence ID" value="JAH13075.1"/>
    <property type="molecule type" value="Transcribed_RNA"/>
</dbReference>
<reference evidence="1" key="2">
    <citation type="journal article" date="2015" name="Fish Shellfish Immunol.">
        <title>Early steps in the European eel (Anguilla anguilla)-Vibrio vulnificus interaction in the gills: Role of the RtxA13 toxin.</title>
        <authorList>
            <person name="Callol A."/>
            <person name="Pajuelo D."/>
            <person name="Ebbesson L."/>
            <person name="Teles M."/>
            <person name="MacKenzie S."/>
            <person name="Amaro C."/>
        </authorList>
    </citation>
    <scope>NUCLEOTIDE SEQUENCE</scope>
</reference>
<evidence type="ECO:0000313" key="1">
    <source>
        <dbReference type="EMBL" id="JAH13075.1"/>
    </source>
</evidence>
<name>A0A0E9Q9Q6_ANGAN</name>
<protein>
    <submittedName>
        <fullName evidence="1">Uncharacterized protein</fullName>
    </submittedName>
</protein>
<accession>A0A0E9Q9Q6</accession>